<dbReference type="RefSeq" id="WP_136730595.1">
    <property type="nucleotide sequence ID" value="NZ_SUMC01000146.1"/>
</dbReference>
<dbReference type="SUPFAM" id="SSF47336">
    <property type="entry name" value="ACP-like"/>
    <property type="match status" value="1"/>
</dbReference>
<evidence type="ECO:0000256" key="1">
    <source>
        <dbReference type="ARBA" id="ARBA00022450"/>
    </source>
</evidence>
<keyword evidence="2" id="KW-0597">Phosphoprotein</keyword>
<gene>
    <name evidence="4" type="ORF">FCI23_49810</name>
</gene>
<evidence type="ECO:0000313" key="4">
    <source>
        <dbReference type="EMBL" id="TJZ97402.1"/>
    </source>
</evidence>
<proteinExistence type="predicted"/>
<dbReference type="OrthoDB" id="2665189at2"/>
<dbReference type="Proteomes" id="UP000305778">
    <property type="component" value="Unassembled WGS sequence"/>
</dbReference>
<keyword evidence="5" id="KW-1185">Reference proteome</keyword>
<dbReference type="Pfam" id="PF00550">
    <property type="entry name" value="PP-binding"/>
    <property type="match status" value="1"/>
</dbReference>
<dbReference type="Gene3D" id="1.10.1200.10">
    <property type="entry name" value="ACP-like"/>
    <property type="match status" value="1"/>
</dbReference>
<keyword evidence="1" id="KW-0596">Phosphopantetheine</keyword>
<reference evidence="4 5" key="1">
    <citation type="submission" date="2019-04" db="EMBL/GenBank/DDBJ databases">
        <title>Streptomyces oryziradicis sp. nov., a novel actinomycete isolated from rhizosphere soil of rice (Oryza sativa L.).</title>
        <authorList>
            <person name="Li C."/>
        </authorList>
    </citation>
    <scope>NUCLEOTIDE SEQUENCE [LARGE SCALE GENOMIC DNA]</scope>
    <source>
        <strain evidence="4 5">NEAU-C40</strain>
    </source>
</reference>
<protein>
    <submittedName>
        <fullName evidence="4">Acyl carrier protein</fullName>
    </submittedName>
</protein>
<evidence type="ECO:0000259" key="3">
    <source>
        <dbReference type="PROSITE" id="PS50075"/>
    </source>
</evidence>
<dbReference type="InterPro" id="IPR036736">
    <property type="entry name" value="ACP-like_sf"/>
</dbReference>
<dbReference type="InterPro" id="IPR006162">
    <property type="entry name" value="Ppantetheine_attach_site"/>
</dbReference>
<organism evidence="4 5">
    <name type="scientific">Actinacidiphila oryziradicis</name>
    <dbReference type="NCBI Taxonomy" id="2571141"/>
    <lineage>
        <taxon>Bacteria</taxon>
        <taxon>Bacillati</taxon>
        <taxon>Actinomycetota</taxon>
        <taxon>Actinomycetes</taxon>
        <taxon>Kitasatosporales</taxon>
        <taxon>Streptomycetaceae</taxon>
        <taxon>Actinacidiphila</taxon>
    </lineage>
</organism>
<feature type="domain" description="Carrier" evidence="3">
    <location>
        <begin position="65"/>
        <end position="142"/>
    </location>
</feature>
<dbReference type="AlphaFoldDB" id="A0A4U0RQ62"/>
<dbReference type="PROSITE" id="PS00012">
    <property type="entry name" value="PHOSPHOPANTETHEINE"/>
    <property type="match status" value="1"/>
</dbReference>
<evidence type="ECO:0000256" key="2">
    <source>
        <dbReference type="ARBA" id="ARBA00022553"/>
    </source>
</evidence>
<accession>A0A4U0RQ62</accession>
<comment type="caution">
    <text evidence="4">The sequence shown here is derived from an EMBL/GenBank/DDBJ whole genome shotgun (WGS) entry which is preliminary data.</text>
</comment>
<evidence type="ECO:0000313" key="5">
    <source>
        <dbReference type="Proteomes" id="UP000305778"/>
    </source>
</evidence>
<sequence length="154" mass="16822">MESERSLSRLKIASARHPQNAEYWNRLLAGSEKTGFPADHPVAPGEPTWEYLIVCKAEKPMDNQQRWHPLFGEIVRTNLELGPDVALAADSSLPDLGLDSLTAVNLSVDLEEAFGFSFPDNILIAATFTTVGSLWTALKEQAPEIGDGVAAHDH</sequence>
<dbReference type="InterPro" id="IPR009081">
    <property type="entry name" value="PP-bd_ACP"/>
</dbReference>
<name>A0A4U0RQ62_9ACTN</name>
<dbReference type="PROSITE" id="PS50075">
    <property type="entry name" value="CARRIER"/>
    <property type="match status" value="1"/>
</dbReference>
<dbReference type="EMBL" id="SUMC01000146">
    <property type="protein sequence ID" value="TJZ97402.1"/>
    <property type="molecule type" value="Genomic_DNA"/>
</dbReference>